<sequence length="324" mass="35276">MADRGLVLLLRSGAWGLPTACPVCLPAYVYLKLAGVAFTPQYATFQPDSDVLPVLEYGDVVGYGSDSGGIVGVLRREKVCDLDEGLPESAKADLNAYTAVVNSWLSDALLHDLWLKENESVVTQVYLSSLPWPINKAIDWKQRRAVQKHLGINTENLAERSAELYRKAAAAYEALSVRLQDQDFFIAGKPTSLDAAVLGHIFFLQHAPLELSVLKEELSKHRNLVVYAEKMESKLLGDSAPTVVPPPKSSSPPPGSYASSSSKGTAGPNNTKATPKKRTEKDKLFRKRAKYFIIAQVAAVLLYVVFAGIEVEDDGLEEDGGVDD</sequence>
<feature type="region of interest" description="Disordered" evidence="1">
    <location>
        <begin position="238"/>
        <end position="280"/>
    </location>
</feature>
<keyword evidence="2" id="KW-1133">Transmembrane helix</keyword>
<dbReference type="InterPro" id="IPR033468">
    <property type="entry name" value="Metaxin_GST"/>
</dbReference>
<organism evidence="5 6">
    <name type="scientific">Riccia fluitans</name>
    <dbReference type="NCBI Taxonomy" id="41844"/>
    <lineage>
        <taxon>Eukaryota</taxon>
        <taxon>Viridiplantae</taxon>
        <taxon>Streptophyta</taxon>
        <taxon>Embryophyta</taxon>
        <taxon>Marchantiophyta</taxon>
        <taxon>Marchantiopsida</taxon>
        <taxon>Marchantiidae</taxon>
        <taxon>Marchantiales</taxon>
        <taxon>Ricciaceae</taxon>
        <taxon>Riccia</taxon>
    </lineage>
</organism>
<dbReference type="AlphaFoldDB" id="A0ABD1ZSP9"/>
<keyword evidence="2" id="KW-0472">Membrane</keyword>
<dbReference type="PANTHER" id="PTHR12289:SF41">
    <property type="entry name" value="FAILED AXON CONNECTIONS-RELATED"/>
    <property type="match status" value="1"/>
</dbReference>
<feature type="domain" description="Metaxin glutathione S-transferase" evidence="3">
    <location>
        <begin position="169"/>
        <end position="231"/>
    </location>
</feature>
<dbReference type="Pfam" id="PF17171">
    <property type="entry name" value="GST_C_6"/>
    <property type="match status" value="1"/>
</dbReference>
<evidence type="ECO:0000313" key="6">
    <source>
        <dbReference type="Proteomes" id="UP001605036"/>
    </source>
</evidence>
<comment type="caution">
    <text evidence="5">The sequence shown here is derived from an EMBL/GenBank/DDBJ whole genome shotgun (WGS) entry which is preliminary data.</text>
</comment>
<keyword evidence="2" id="KW-0812">Transmembrane</keyword>
<evidence type="ECO:0000259" key="4">
    <source>
        <dbReference type="Pfam" id="PF17172"/>
    </source>
</evidence>
<dbReference type="PANTHER" id="PTHR12289">
    <property type="entry name" value="METAXIN RELATED"/>
    <property type="match status" value="1"/>
</dbReference>
<reference evidence="5 6" key="1">
    <citation type="submission" date="2024-09" db="EMBL/GenBank/DDBJ databases">
        <title>Chromosome-scale assembly of Riccia fluitans.</title>
        <authorList>
            <person name="Paukszto L."/>
            <person name="Sawicki J."/>
            <person name="Karawczyk K."/>
            <person name="Piernik-Szablinska J."/>
            <person name="Szczecinska M."/>
            <person name="Mazdziarz M."/>
        </authorList>
    </citation>
    <scope>NUCLEOTIDE SEQUENCE [LARGE SCALE GENOMIC DNA]</scope>
    <source>
        <strain evidence="5">Rf_01</strain>
        <tissue evidence="5">Aerial parts of the thallus</tissue>
    </source>
</reference>
<dbReference type="InterPro" id="IPR050931">
    <property type="entry name" value="Mito_Protein_Transport_Metaxin"/>
</dbReference>
<dbReference type="InterPro" id="IPR012336">
    <property type="entry name" value="Thioredoxin-like_fold"/>
</dbReference>
<feature type="compositionally biased region" description="Pro residues" evidence="1">
    <location>
        <begin position="243"/>
        <end position="255"/>
    </location>
</feature>
<dbReference type="Pfam" id="PF17172">
    <property type="entry name" value="GST_N_4"/>
    <property type="match status" value="1"/>
</dbReference>
<dbReference type="Proteomes" id="UP001605036">
    <property type="component" value="Unassembled WGS sequence"/>
</dbReference>
<gene>
    <name evidence="5" type="ORF">R1flu_021567</name>
</gene>
<keyword evidence="6" id="KW-1185">Reference proteome</keyword>
<name>A0ABD1ZSP9_9MARC</name>
<dbReference type="SUPFAM" id="SSF47616">
    <property type="entry name" value="GST C-terminal domain-like"/>
    <property type="match status" value="1"/>
</dbReference>
<evidence type="ECO:0000256" key="2">
    <source>
        <dbReference type="SAM" id="Phobius"/>
    </source>
</evidence>
<feature type="transmembrane region" description="Helical" evidence="2">
    <location>
        <begin position="291"/>
        <end position="309"/>
    </location>
</feature>
<dbReference type="InterPro" id="IPR036282">
    <property type="entry name" value="Glutathione-S-Trfase_C_sf"/>
</dbReference>
<evidence type="ECO:0000259" key="3">
    <source>
        <dbReference type="Pfam" id="PF17171"/>
    </source>
</evidence>
<feature type="domain" description="Thioredoxin-like fold" evidence="4">
    <location>
        <begin position="22"/>
        <end position="117"/>
    </location>
</feature>
<evidence type="ECO:0000256" key="1">
    <source>
        <dbReference type="SAM" id="MobiDB-lite"/>
    </source>
</evidence>
<evidence type="ECO:0000313" key="5">
    <source>
        <dbReference type="EMBL" id="KAL2653439.1"/>
    </source>
</evidence>
<dbReference type="EMBL" id="JBHFFA010000001">
    <property type="protein sequence ID" value="KAL2653439.1"/>
    <property type="molecule type" value="Genomic_DNA"/>
</dbReference>
<protein>
    <recommendedName>
        <fullName evidence="7">Metaxin</fullName>
    </recommendedName>
</protein>
<proteinExistence type="predicted"/>
<evidence type="ECO:0008006" key="7">
    <source>
        <dbReference type="Google" id="ProtNLM"/>
    </source>
</evidence>
<accession>A0ABD1ZSP9</accession>
<feature type="compositionally biased region" description="Low complexity" evidence="1">
    <location>
        <begin position="256"/>
        <end position="265"/>
    </location>
</feature>